<feature type="region of interest" description="Disordered" evidence="1">
    <location>
        <begin position="89"/>
        <end position="109"/>
    </location>
</feature>
<gene>
    <name evidence="2" type="ORF">GGX14DRAFT_565845</name>
</gene>
<proteinExistence type="predicted"/>
<reference evidence="2" key="1">
    <citation type="submission" date="2023-03" db="EMBL/GenBank/DDBJ databases">
        <title>Massive genome expansion in bonnet fungi (Mycena s.s.) driven by repeated elements and novel gene families across ecological guilds.</title>
        <authorList>
            <consortium name="Lawrence Berkeley National Laboratory"/>
            <person name="Harder C.B."/>
            <person name="Miyauchi S."/>
            <person name="Viragh M."/>
            <person name="Kuo A."/>
            <person name="Thoen E."/>
            <person name="Andreopoulos B."/>
            <person name="Lu D."/>
            <person name="Skrede I."/>
            <person name="Drula E."/>
            <person name="Henrissat B."/>
            <person name="Morin E."/>
            <person name="Kohler A."/>
            <person name="Barry K."/>
            <person name="LaButti K."/>
            <person name="Morin E."/>
            <person name="Salamov A."/>
            <person name="Lipzen A."/>
            <person name="Mereny Z."/>
            <person name="Hegedus B."/>
            <person name="Baldrian P."/>
            <person name="Stursova M."/>
            <person name="Weitz H."/>
            <person name="Taylor A."/>
            <person name="Grigoriev I.V."/>
            <person name="Nagy L.G."/>
            <person name="Martin F."/>
            <person name="Kauserud H."/>
        </authorList>
    </citation>
    <scope>NUCLEOTIDE SEQUENCE</scope>
    <source>
        <strain evidence="2">9144</strain>
    </source>
</reference>
<accession>A0AAD6VDW6</accession>
<sequence length="176" mass="19923">MDGHCIDDEDLQLPNQEWKPSEWIGCGKAYNLKDLPRHVAIQLERARIVPPHIQSILPSEALSPAAFYAHTDVPAWYESADKQDIFEAVSDEEDEPSGEPIQRENSRKLRDRLEPSEIVGTVKATLQFMKSQGLDLVIFLDALCWGDEACHSDKAGKADQRHSPLPVRSEKYIIVY</sequence>
<keyword evidence="3" id="KW-1185">Reference proteome</keyword>
<protein>
    <submittedName>
        <fullName evidence="2">Uncharacterized protein</fullName>
    </submittedName>
</protein>
<evidence type="ECO:0000256" key="1">
    <source>
        <dbReference type="SAM" id="MobiDB-lite"/>
    </source>
</evidence>
<comment type="caution">
    <text evidence="2">The sequence shown here is derived from an EMBL/GenBank/DDBJ whole genome shotgun (WGS) entry which is preliminary data.</text>
</comment>
<dbReference type="Proteomes" id="UP001219525">
    <property type="component" value="Unassembled WGS sequence"/>
</dbReference>
<dbReference type="EMBL" id="JARJCW010000029">
    <property type="protein sequence ID" value="KAJ7210045.1"/>
    <property type="molecule type" value="Genomic_DNA"/>
</dbReference>
<evidence type="ECO:0000313" key="2">
    <source>
        <dbReference type="EMBL" id="KAJ7210045.1"/>
    </source>
</evidence>
<evidence type="ECO:0000313" key="3">
    <source>
        <dbReference type="Proteomes" id="UP001219525"/>
    </source>
</evidence>
<organism evidence="2 3">
    <name type="scientific">Mycena pura</name>
    <dbReference type="NCBI Taxonomy" id="153505"/>
    <lineage>
        <taxon>Eukaryota</taxon>
        <taxon>Fungi</taxon>
        <taxon>Dikarya</taxon>
        <taxon>Basidiomycota</taxon>
        <taxon>Agaricomycotina</taxon>
        <taxon>Agaricomycetes</taxon>
        <taxon>Agaricomycetidae</taxon>
        <taxon>Agaricales</taxon>
        <taxon>Marasmiineae</taxon>
        <taxon>Mycenaceae</taxon>
        <taxon>Mycena</taxon>
    </lineage>
</organism>
<dbReference type="AlphaFoldDB" id="A0AAD6VDW6"/>
<name>A0AAD6VDW6_9AGAR</name>